<reference evidence="2" key="1">
    <citation type="submission" date="2021-02" db="EMBL/GenBank/DDBJ databases">
        <title>Rhodobacter shimadae sp. nov., an aerobic anoxygenic phototrophic bacterium isolated from a hot spring.</title>
        <authorList>
            <person name="Muramatsu S."/>
            <person name="Haruta S."/>
            <person name="Hirose S."/>
            <person name="Hanada S."/>
        </authorList>
    </citation>
    <scope>NUCLEOTIDE SEQUENCE</scope>
    <source>
        <strain evidence="2">N10</strain>
    </source>
</reference>
<evidence type="ECO:0000313" key="3">
    <source>
        <dbReference type="Proteomes" id="UP000826300"/>
    </source>
</evidence>
<keyword evidence="1" id="KW-0472">Membrane</keyword>
<keyword evidence="3" id="KW-1185">Reference proteome</keyword>
<dbReference type="AlphaFoldDB" id="A0A8G0ZW24"/>
<dbReference type="RefSeq" id="WP_220663582.1">
    <property type="nucleotide sequence ID" value="NZ_CP069370.1"/>
</dbReference>
<evidence type="ECO:0000313" key="2">
    <source>
        <dbReference type="EMBL" id="QYZ71192.1"/>
    </source>
</evidence>
<keyword evidence="1" id="KW-1133">Transmembrane helix</keyword>
<keyword evidence="1" id="KW-0812">Transmembrane</keyword>
<dbReference type="Proteomes" id="UP000826300">
    <property type="component" value="Chromosome"/>
</dbReference>
<protein>
    <submittedName>
        <fullName evidence="2">Uncharacterized protein</fullName>
    </submittedName>
</protein>
<sequence>MTTLLYEIPAKLVEGYLTGRYQLYGAVLKDAASGLIVGQVQQTGLLEPLLRNSLNLVSGGPASVLTSAITGGVTMWQNHKIAGQLSQMQASLALMQNLSVAGLLVSGLGLGVSVVGFAAMNARLKAIGRSLDDLSGRVEAVTRDRREDELKSLLQRIEVHLETVDGLETRKQGFAAADRASDQLRDDAGALYGVLDREVARAAPESAEIPDVDRILGVTATIRIVHEASTRAMFLMDEVEEAGRLAGLQGRRLMDHTSALSPDALARIKVFGTEPPEAAIRARREALPRARIVAQDLRQSSMMIASQQELAQMLGQRGVSGRQYLSEVSAAKDAPLMFLPAAKAED</sequence>
<gene>
    <name evidence="2" type="ORF">JO391_06725</name>
</gene>
<name>A0A8G0ZW24_9RHOB</name>
<dbReference type="EMBL" id="CP069370">
    <property type="protein sequence ID" value="QYZ71192.1"/>
    <property type="molecule type" value="Genomic_DNA"/>
</dbReference>
<accession>A0A8G0ZW24</accession>
<feature type="transmembrane region" description="Helical" evidence="1">
    <location>
        <begin position="98"/>
        <end position="120"/>
    </location>
</feature>
<evidence type="ECO:0000256" key="1">
    <source>
        <dbReference type="SAM" id="Phobius"/>
    </source>
</evidence>
<proteinExistence type="predicted"/>
<dbReference type="KEGG" id="nsm:JO391_06725"/>
<organism evidence="2 3">
    <name type="scientific">Neotabrizicola shimadae</name>
    <dbReference type="NCBI Taxonomy" id="2807096"/>
    <lineage>
        <taxon>Bacteria</taxon>
        <taxon>Pseudomonadati</taxon>
        <taxon>Pseudomonadota</taxon>
        <taxon>Alphaproteobacteria</taxon>
        <taxon>Rhodobacterales</taxon>
        <taxon>Paracoccaceae</taxon>
        <taxon>Neotabrizicola</taxon>
    </lineage>
</organism>